<dbReference type="InterPro" id="IPR000629">
    <property type="entry name" value="RNA-helicase_DEAD-box_CS"/>
</dbReference>
<dbReference type="InterPro" id="IPR027417">
    <property type="entry name" value="P-loop_NTPase"/>
</dbReference>
<evidence type="ECO:0000259" key="10">
    <source>
        <dbReference type="PROSITE" id="PS51194"/>
    </source>
</evidence>
<dbReference type="Pfam" id="PF08152">
    <property type="entry name" value="GUCT"/>
    <property type="match status" value="1"/>
</dbReference>
<name>A0A0G4IT34_PLABS</name>
<feature type="compositionally biased region" description="Low complexity" evidence="8">
    <location>
        <begin position="662"/>
        <end position="672"/>
    </location>
</feature>
<feature type="domain" description="Helicase ATP-binding" evidence="9">
    <location>
        <begin position="131"/>
        <end position="309"/>
    </location>
</feature>
<dbReference type="STRING" id="37360.A0A0G4IT34"/>
<dbReference type="Proteomes" id="UP000290189">
    <property type="component" value="Unassembled WGS sequence"/>
</dbReference>
<dbReference type="Gene3D" id="3.40.50.300">
    <property type="entry name" value="P-loop containing nucleotide triphosphate hydrolases"/>
    <property type="match status" value="2"/>
</dbReference>
<dbReference type="GO" id="GO:0003723">
    <property type="term" value="F:RNA binding"/>
    <property type="evidence" value="ECO:0007669"/>
    <property type="project" value="UniProtKB-KW"/>
</dbReference>
<dbReference type="AlphaFoldDB" id="A0A0G4IT34"/>
<dbReference type="GO" id="GO:0005524">
    <property type="term" value="F:ATP binding"/>
    <property type="evidence" value="ECO:0007669"/>
    <property type="project" value="UniProtKB-KW"/>
</dbReference>
<evidence type="ECO:0000313" key="11">
    <source>
        <dbReference type="EMBL" id="CEO98513.1"/>
    </source>
</evidence>
<protein>
    <recommendedName>
        <fullName evidence="2">RNA helicase</fullName>
        <ecNumber evidence="2">3.6.4.13</ecNumber>
    </recommendedName>
</protein>
<dbReference type="EC" id="3.6.4.13" evidence="2"/>
<evidence type="ECO:0000259" key="9">
    <source>
        <dbReference type="PROSITE" id="PS51192"/>
    </source>
</evidence>
<dbReference type="Gene3D" id="3.30.70.2280">
    <property type="match status" value="1"/>
</dbReference>
<evidence type="ECO:0000256" key="1">
    <source>
        <dbReference type="ARBA" id="ARBA00006517"/>
    </source>
</evidence>
<feature type="region of interest" description="Disordered" evidence="8">
    <location>
        <begin position="1"/>
        <end position="100"/>
    </location>
</feature>
<evidence type="ECO:0000256" key="2">
    <source>
        <dbReference type="ARBA" id="ARBA00012552"/>
    </source>
</evidence>
<evidence type="ECO:0000256" key="8">
    <source>
        <dbReference type="SAM" id="MobiDB-lite"/>
    </source>
</evidence>
<reference evidence="12 14" key="2">
    <citation type="submission" date="2018-03" db="EMBL/GenBank/DDBJ databases">
        <authorList>
            <person name="Fogelqvist J."/>
        </authorList>
    </citation>
    <scope>NUCLEOTIDE SEQUENCE [LARGE SCALE GENOMIC DNA]</scope>
</reference>
<sequence length="672" mass="72994">MAGVRKSDDGKVSTKKSKKSSKTSEHDPSLTNGTSLTATKPSKEKSRKSESDSDKKAKKKKRSRENDDESKAVDADAPKKKTKKEKSAPKEDAGDAVPENAVSRFRISPANVKTLAAQGITSLFPIQTNTFDIIYDGNDIIARAKTGSGKTLAFALPVVERILANDDGGRRRPGRGPQVLVVAPTRELAKQVATVFESVGQGLQTLTVYGGAPYQPQENAMRRGIDVLVGTPGRINDFLNKRQFLRFDNLDYVILDEADEMLNDGFAKDIEAILSAIGDRPTQKLLFSATIPDWVEKVAKKYLSPDKVVVDLIQAKISTNPDITHYQMPVYWTEKHKVIGDCVRLYAKDGRTIVFAPTKKECNEMVVDTRFALEAQVLHGDISQAQRESTLKGFRDGKFKVLVATDVAARGLDITGVDLVVQSEPPPDHETYVHRSGRTGRAGAKGISITLYTPRHVFWLQQITRKARVDFKILGCPQQSDLIGAAVGASVEAARAVLQSKHTIHRDWRAAARDLVSAFDNDAEKVVAACLMAANGGVTASGSMPSSLLTGQSQYVTVSVTSQRGRVFGSGQIFNQLRQHFDASVVDAVKNMRMRADQAGAVCDLPVECYAEVAALPESTGIALATTLPDIVEKADMPPPARGGAGRYSRGSGGQSNGNGRYGQRNQWNGRR</sequence>
<dbReference type="OMA" id="YSGFHGR"/>
<evidence type="ECO:0000256" key="3">
    <source>
        <dbReference type="ARBA" id="ARBA00022741"/>
    </source>
</evidence>
<dbReference type="GO" id="GO:0003724">
    <property type="term" value="F:RNA helicase activity"/>
    <property type="evidence" value="ECO:0007669"/>
    <property type="project" value="UniProtKB-EC"/>
</dbReference>
<dbReference type="EMBL" id="OVEO01000004">
    <property type="protein sequence ID" value="SPQ95855.1"/>
    <property type="molecule type" value="Genomic_DNA"/>
</dbReference>
<dbReference type="PROSITE" id="PS00039">
    <property type="entry name" value="DEAD_ATP_HELICASE"/>
    <property type="match status" value="1"/>
</dbReference>
<keyword evidence="13" id="KW-1185">Reference proteome</keyword>
<dbReference type="PROSITE" id="PS51194">
    <property type="entry name" value="HELICASE_CTER"/>
    <property type="match status" value="1"/>
</dbReference>
<accession>A0A0G4IT34</accession>
<dbReference type="EMBL" id="CDSF01000085">
    <property type="protein sequence ID" value="CEO98513.1"/>
    <property type="molecule type" value="Genomic_DNA"/>
</dbReference>
<feature type="compositionally biased region" description="Basic and acidic residues" evidence="8">
    <location>
        <begin position="41"/>
        <end position="55"/>
    </location>
</feature>
<comment type="similarity">
    <text evidence="1">Belongs to the DEAD box helicase family. DDX21/DDX50 subfamily.</text>
</comment>
<dbReference type="PROSITE" id="PS51192">
    <property type="entry name" value="HELICASE_ATP_BIND_1"/>
    <property type="match status" value="1"/>
</dbReference>
<evidence type="ECO:0000256" key="6">
    <source>
        <dbReference type="ARBA" id="ARBA00022840"/>
    </source>
</evidence>
<dbReference type="CDD" id="cd18787">
    <property type="entry name" value="SF2_C_DEAD"/>
    <property type="match status" value="1"/>
</dbReference>
<keyword evidence="4 7" id="KW-0378">Hydrolase</keyword>
<proteinExistence type="inferred from homology"/>
<dbReference type="GO" id="GO:0016787">
    <property type="term" value="F:hydrolase activity"/>
    <property type="evidence" value="ECO:0007669"/>
    <property type="project" value="UniProtKB-KW"/>
</dbReference>
<feature type="compositionally biased region" description="Gly residues" evidence="8">
    <location>
        <begin position="643"/>
        <end position="661"/>
    </location>
</feature>
<dbReference type="InterPro" id="IPR044742">
    <property type="entry name" value="DEAD/DEAH_RhlB"/>
</dbReference>
<evidence type="ECO:0000313" key="12">
    <source>
        <dbReference type="EMBL" id="SPQ95855.1"/>
    </source>
</evidence>
<dbReference type="Pfam" id="PF00271">
    <property type="entry name" value="Helicase_C"/>
    <property type="match status" value="1"/>
</dbReference>
<feature type="domain" description="Helicase C-terminal" evidence="10">
    <location>
        <begin position="341"/>
        <end position="484"/>
    </location>
</feature>
<evidence type="ECO:0000256" key="7">
    <source>
        <dbReference type="RuleBase" id="RU000492"/>
    </source>
</evidence>
<dbReference type="InterPro" id="IPR011545">
    <property type="entry name" value="DEAD/DEAH_box_helicase_dom"/>
</dbReference>
<dbReference type="InterPro" id="IPR012562">
    <property type="entry name" value="GUCT"/>
</dbReference>
<keyword evidence="3 7" id="KW-0547">Nucleotide-binding</keyword>
<dbReference type="InterPro" id="IPR050547">
    <property type="entry name" value="DEAD_box_RNA_helicases"/>
</dbReference>
<dbReference type="CDD" id="cd00268">
    <property type="entry name" value="DEADc"/>
    <property type="match status" value="1"/>
</dbReference>
<evidence type="ECO:0000256" key="4">
    <source>
        <dbReference type="ARBA" id="ARBA00022801"/>
    </source>
</evidence>
<evidence type="ECO:0000313" key="13">
    <source>
        <dbReference type="Proteomes" id="UP000039324"/>
    </source>
</evidence>
<feature type="compositionally biased region" description="Basic and acidic residues" evidence="8">
    <location>
        <begin position="1"/>
        <end position="12"/>
    </location>
</feature>
<feature type="compositionally biased region" description="Polar residues" evidence="8">
    <location>
        <begin position="29"/>
        <end position="40"/>
    </location>
</feature>
<organism evidence="11 13">
    <name type="scientific">Plasmodiophora brassicae</name>
    <name type="common">Clubroot disease agent</name>
    <dbReference type="NCBI Taxonomy" id="37360"/>
    <lineage>
        <taxon>Eukaryota</taxon>
        <taxon>Sar</taxon>
        <taxon>Rhizaria</taxon>
        <taxon>Endomyxa</taxon>
        <taxon>Phytomyxea</taxon>
        <taxon>Plasmodiophorida</taxon>
        <taxon>Plasmodiophoridae</taxon>
        <taxon>Plasmodiophora</taxon>
    </lineage>
</organism>
<dbReference type="SUPFAM" id="SSF54928">
    <property type="entry name" value="RNA-binding domain, RBD"/>
    <property type="match status" value="1"/>
</dbReference>
<dbReference type="SMART" id="SM00487">
    <property type="entry name" value="DEXDc"/>
    <property type="match status" value="1"/>
</dbReference>
<dbReference type="SUPFAM" id="SSF52540">
    <property type="entry name" value="P-loop containing nucleoside triphosphate hydrolases"/>
    <property type="match status" value="1"/>
</dbReference>
<evidence type="ECO:0000256" key="5">
    <source>
        <dbReference type="ARBA" id="ARBA00022806"/>
    </source>
</evidence>
<dbReference type="OrthoDB" id="4255at2759"/>
<dbReference type="InterPro" id="IPR001650">
    <property type="entry name" value="Helicase_C-like"/>
</dbReference>
<gene>
    <name evidence="11" type="ORF">PBRA_006627</name>
    <name evidence="12" type="ORF">PLBR_LOCUS3070</name>
</gene>
<dbReference type="InterPro" id="IPR014001">
    <property type="entry name" value="Helicase_ATP-bd"/>
</dbReference>
<keyword evidence="5 7" id="KW-0347">Helicase</keyword>
<reference evidence="11 13" key="1">
    <citation type="submission" date="2015-02" db="EMBL/GenBank/DDBJ databases">
        <authorList>
            <person name="Chooi Y.-H."/>
        </authorList>
    </citation>
    <scope>NUCLEOTIDE SEQUENCE [LARGE SCALE GENOMIC DNA]</scope>
    <source>
        <strain evidence="11">E3</strain>
    </source>
</reference>
<geneLocation type="mitochondrion" evidence="12"/>
<dbReference type="InterPro" id="IPR035979">
    <property type="entry name" value="RBD_domain_sf"/>
</dbReference>
<keyword evidence="12" id="KW-0496">Mitochondrion</keyword>
<dbReference type="Proteomes" id="UP000039324">
    <property type="component" value="Unassembled WGS sequence"/>
</dbReference>
<dbReference type="PANTHER" id="PTHR47963:SF8">
    <property type="entry name" value="ATP-DEPENDENT RNA HELICASE DEAD"/>
    <property type="match status" value="1"/>
</dbReference>
<keyword evidence="6 7" id="KW-0067">ATP-binding</keyword>
<dbReference type="SMART" id="SM00490">
    <property type="entry name" value="HELICc"/>
    <property type="match status" value="1"/>
</dbReference>
<dbReference type="Pfam" id="PF00270">
    <property type="entry name" value="DEAD"/>
    <property type="match status" value="1"/>
</dbReference>
<dbReference type="PANTHER" id="PTHR47963">
    <property type="entry name" value="DEAD-BOX ATP-DEPENDENT RNA HELICASE 47, MITOCHONDRIAL"/>
    <property type="match status" value="1"/>
</dbReference>
<feature type="compositionally biased region" description="Basic and acidic residues" evidence="8">
    <location>
        <begin position="69"/>
        <end position="93"/>
    </location>
</feature>
<evidence type="ECO:0000313" key="14">
    <source>
        <dbReference type="Proteomes" id="UP000290189"/>
    </source>
</evidence>
<feature type="region of interest" description="Disordered" evidence="8">
    <location>
        <begin position="633"/>
        <end position="672"/>
    </location>
</feature>